<dbReference type="EMBL" id="WUPT01000003">
    <property type="protein sequence ID" value="MXQ09323.1"/>
    <property type="molecule type" value="Genomic_DNA"/>
</dbReference>
<evidence type="ECO:0008006" key="5">
    <source>
        <dbReference type="Google" id="ProtNLM"/>
    </source>
</evidence>
<feature type="compositionally biased region" description="Low complexity" evidence="1">
    <location>
        <begin position="72"/>
        <end position="83"/>
    </location>
</feature>
<accession>A0A7C9IS14</accession>
<keyword evidence="2" id="KW-1133">Transmembrane helix</keyword>
<dbReference type="AlphaFoldDB" id="A0A7C9IS14"/>
<proteinExistence type="predicted"/>
<organism evidence="3 4">
    <name type="scientific">Kangsaoukella pontilimi</name>
    <dbReference type="NCBI Taxonomy" id="2691042"/>
    <lineage>
        <taxon>Bacteria</taxon>
        <taxon>Pseudomonadati</taxon>
        <taxon>Pseudomonadota</taxon>
        <taxon>Alphaproteobacteria</taxon>
        <taxon>Rhodobacterales</taxon>
        <taxon>Paracoccaceae</taxon>
        <taxon>Kangsaoukella</taxon>
    </lineage>
</organism>
<feature type="compositionally biased region" description="Basic and acidic residues" evidence="1">
    <location>
        <begin position="87"/>
        <end position="96"/>
    </location>
</feature>
<comment type="caution">
    <text evidence="3">The sequence shown here is derived from an EMBL/GenBank/DDBJ whole genome shotgun (WGS) entry which is preliminary data.</text>
</comment>
<keyword evidence="4" id="KW-1185">Reference proteome</keyword>
<feature type="compositionally biased region" description="Basic and acidic residues" evidence="1">
    <location>
        <begin position="23"/>
        <end position="37"/>
    </location>
</feature>
<reference evidence="3 4" key="2">
    <citation type="submission" date="2020-03" db="EMBL/GenBank/DDBJ databases">
        <title>Kangsaoukella pontilimi gen. nov., sp. nov., a new member of the family Rhodobacteraceae isolated from a tidal mudflat.</title>
        <authorList>
            <person name="Kim I.S."/>
        </authorList>
    </citation>
    <scope>NUCLEOTIDE SEQUENCE [LARGE SCALE GENOMIC DNA]</scope>
    <source>
        <strain evidence="3 4">GH1-50</strain>
    </source>
</reference>
<evidence type="ECO:0000256" key="1">
    <source>
        <dbReference type="SAM" id="MobiDB-lite"/>
    </source>
</evidence>
<feature type="region of interest" description="Disordered" evidence="1">
    <location>
        <begin position="152"/>
        <end position="171"/>
    </location>
</feature>
<keyword evidence="2" id="KW-0472">Membrane</keyword>
<reference evidence="3 4" key="1">
    <citation type="submission" date="2019-12" db="EMBL/GenBank/DDBJ databases">
        <authorList>
            <person name="Lee S.D."/>
        </authorList>
    </citation>
    <scope>NUCLEOTIDE SEQUENCE [LARGE SCALE GENOMIC DNA]</scope>
    <source>
        <strain evidence="3 4">GH1-50</strain>
    </source>
</reference>
<name>A0A7C9IS14_9RHOB</name>
<evidence type="ECO:0000313" key="3">
    <source>
        <dbReference type="EMBL" id="MXQ09323.1"/>
    </source>
</evidence>
<protein>
    <recommendedName>
        <fullName evidence="5">LytR cell envelope-related transcriptional attenuator</fullName>
    </recommendedName>
</protein>
<evidence type="ECO:0000256" key="2">
    <source>
        <dbReference type="SAM" id="Phobius"/>
    </source>
</evidence>
<sequence>MKNKNDQAPPEKGTTRTTSRGRNLYDKIADARERRAEALSGEGAAERGSSTAENRGVVPLARPTDIQDDTDAAPIAAASSAEAETFDDPHRDEPRSRGPLLWVLSTVIAGIAIGLVAWSSGPTTTAPGSGENVTVTAAPDIDPAPDASIEAPVAAEPRQSEPVTESAPPAAIPDAPAALTGPVDAVGEAPVSPSSTEQAPPNRVVFGAMPATPPADPLPGTSPPVFTPDRDLRVMLNAPRTVSDAELSSVVDALAAGGVQPDARRVNLNISTANVRYFHAEDAEAAAALADGIGATLRDFTDFEPSPPEGLIEVWLAGREVGGSGGGSNQSGGALDQIGADLRRLEQGLRRALGGN</sequence>
<feature type="region of interest" description="Disordered" evidence="1">
    <location>
        <begin position="1"/>
        <end position="97"/>
    </location>
</feature>
<dbReference type="RefSeq" id="WP_160765252.1">
    <property type="nucleotide sequence ID" value="NZ_WUPT01000003.1"/>
</dbReference>
<feature type="transmembrane region" description="Helical" evidence="2">
    <location>
        <begin position="100"/>
        <end position="118"/>
    </location>
</feature>
<keyword evidence="2" id="KW-0812">Transmembrane</keyword>
<gene>
    <name evidence="3" type="ORF">GQ651_15870</name>
</gene>
<evidence type="ECO:0000313" key="4">
    <source>
        <dbReference type="Proteomes" id="UP000480350"/>
    </source>
</evidence>
<dbReference type="Proteomes" id="UP000480350">
    <property type="component" value="Unassembled WGS sequence"/>
</dbReference>